<keyword evidence="3" id="KW-1185">Reference proteome</keyword>
<dbReference type="PANTHER" id="PTHR37299:SF4">
    <property type="entry name" value="TRANSCRIPTIONAL REGULATOR"/>
    <property type="match status" value="1"/>
</dbReference>
<dbReference type="GO" id="GO:0000156">
    <property type="term" value="F:phosphorelay response regulator activity"/>
    <property type="evidence" value="ECO:0007669"/>
    <property type="project" value="InterPro"/>
</dbReference>
<dbReference type="GO" id="GO:0003677">
    <property type="term" value="F:DNA binding"/>
    <property type="evidence" value="ECO:0007669"/>
    <property type="project" value="UniProtKB-KW"/>
</dbReference>
<reference evidence="2 3" key="2">
    <citation type="submission" date="2008-10" db="EMBL/GenBank/DDBJ databases">
        <title>Draft genome sequence of Clostridium hiranonis (DSM 13275).</title>
        <authorList>
            <person name="Sudarsanam P."/>
            <person name="Ley R."/>
            <person name="Guruge J."/>
            <person name="Turnbaugh P.J."/>
            <person name="Mahowald M."/>
            <person name="Liep D."/>
            <person name="Gordon J."/>
        </authorList>
    </citation>
    <scope>NUCLEOTIDE SEQUENCE [LARGE SCALE GENOMIC DNA]</scope>
    <source>
        <strain evidence="2 3">DSM 13275</strain>
    </source>
</reference>
<dbReference type="PROSITE" id="PS50930">
    <property type="entry name" value="HTH_LYTTR"/>
    <property type="match status" value="1"/>
</dbReference>
<reference evidence="2 3" key="1">
    <citation type="submission" date="2008-09" db="EMBL/GenBank/DDBJ databases">
        <authorList>
            <person name="Fulton L."/>
            <person name="Clifton S."/>
            <person name="Fulton B."/>
            <person name="Xu J."/>
            <person name="Minx P."/>
            <person name="Pepin K.H."/>
            <person name="Johnson M."/>
            <person name="Thiruvilangam P."/>
            <person name="Bhonagiri V."/>
            <person name="Nash W.E."/>
            <person name="Mardis E.R."/>
            <person name="Wilson R.K."/>
        </authorList>
    </citation>
    <scope>NUCLEOTIDE SEQUENCE [LARGE SCALE GENOMIC DNA]</scope>
    <source>
        <strain evidence="2 3">DSM 13275</strain>
    </source>
</reference>
<organism evidence="2 3">
    <name type="scientific">Peptacetobacter hiranonis (strain DSM 13275 / JCM 10541 / KCTC 15199 / TO-931)</name>
    <name type="common">Clostridium hiranonis</name>
    <dbReference type="NCBI Taxonomy" id="500633"/>
    <lineage>
        <taxon>Bacteria</taxon>
        <taxon>Bacillati</taxon>
        <taxon>Bacillota</taxon>
        <taxon>Clostridia</taxon>
        <taxon>Peptostreptococcales</taxon>
        <taxon>Peptostreptococcaceae</taxon>
        <taxon>Peptacetobacter</taxon>
    </lineage>
</organism>
<keyword evidence="2" id="KW-0238">DNA-binding</keyword>
<dbReference type="EMBL" id="ABWP01000089">
    <property type="protein sequence ID" value="EEA84120.1"/>
    <property type="molecule type" value="Genomic_DNA"/>
</dbReference>
<comment type="caution">
    <text evidence="2">The sequence shown here is derived from an EMBL/GenBank/DDBJ whole genome shotgun (WGS) entry which is preliminary data.</text>
</comment>
<dbReference type="AlphaFoldDB" id="B6G282"/>
<dbReference type="eggNOG" id="COG3279">
    <property type="taxonomic scope" value="Bacteria"/>
</dbReference>
<evidence type="ECO:0000259" key="1">
    <source>
        <dbReference type="PROSITE" id="PS50930"/>
    </source>
</evidence>
<name>B6G282_PEPHT</name>
<protein>
    <submittedName>
        <fullName evidence="2">LytTr DNA-binding domain protein</fullName>
    </submittedName>
</protein>
<dbReference type="PANTHER" id="PTHR37299">
    <property type="entry name" value="TRANSCRIPTIONAL REGULATOR-RELATED"/>
    <property type="match status" value="1"/>
</dbReference>
<dbReference type="Pfam" id="PF04397">
    <property type="entry name" value="LytTR"/>
    <property type="match status" value="1"/>
</dbReference>
<dbReference type="HOGENOM" id="CLU_106729_0_0_9"/>
<dbReference type="InterPro" id="IPR046947">
    <property type="entry name" value="LytR-like"/>
</dbReference>
<dbReference type="STRING" id="500633.CLOHIR_02244"/>
<sequence length="152" mass="17671">MNKLKVTLNHIEEEKQENAILNLHKSNQHSDEIISYLEKENFRTENIACTVDGKLHYVPFFEIIFIESSSNIQILHTQNNSYKCSKRLYELEKILPTYFLRISKSSILNLRYVSVYKPAASGLMKAELINGQEVYISRNYVKKLKEVLTGGK</sequence>
<accession>B6G282</accession>
<gene>
    <name evidence="2" type="ORF">CLOHIR_02244</name>
</gene>
<proteinExistence type="predicted"/>
<dbReference type="SMART" id="SM00850">
    <property type="entry name" value="LytTR"/>
    <property type="match status" value="1"/>
</dbReference>
<feature type="domain" description="HTH LytTR-type" evidence="1">
    <location>
        <begin position="47"/>
        <end position="150"/>
    </location>
</feature>
<dbReference type="Proteomes" id="UP000003178">
    <property type="component" value="Unassembled WGS sequence"/>
</dbReference>
<dbReference type="Gene3D" id="2.40.50.1020">
    <property type="entry name" value="LytTr DNA-binding domain"/>
    <property type="match status" value="1"/>
</dbReference>
<evidence type="ECO:0000313" key="2">
    <source>
        <dbReference type="EMBL" id="EEA84120.1"/>
    </source>
</evidence>
<evidence type="ECO:0000313" key="3">
    <source>
        <dbReference type="Proteomes" id="UP000003178"/>
    </source>
</evidence>
<dbReference type="InterPro" id="IPR007492">
    <property type="entry name" value="LytTR_DNA-bd_dom"/>
</dbReference>